<dbReference type="Proteomes" id="UP001230978">
    <property type="component" value="Chromosome"/>
</dbReference>
<feature type="signal peptide" evidence="2">
    <location>
        <begin position="1"/>
        <end position="27"/>
    </location>
</feature>
<keyword evidence="2" id="KW-0732">Signal</keyword>
<dbReference type="EMBL" id="CP124535">
    <property type="protein sequence ID" value="WGV17209.1"/>
    <property type="molecule type" value="Genomic_DNA"/>
</dbReference>
<sequence>MSFAQCTTGGRLAALAVLAMLPMAAQAELRPAVLPDEICLVLSNGPFDANVAAILQRRGDYADILLLAENNCPELAGTLVGATASIPTRSAPNNDTGGPSNAPTVPPTIIVTPPVEEEPDLPPDPDPEPPEERCPDPVCDGPTTVDFETAPEA</sequence>
<keyword evidence="4" id="KW-1185">Reference proteome</keyword>
<feature type="compositionally biased region" description="Polar residues" evidence="1">
    <location>
        <begin position="85"/>
        <end position="102"/>
    </location>
</feature>
<feature type="compositionally biased region" description="Acidic residues" evidence="1">
    <location>
        <begin position="115"/>
        <end position="129"/>
    </location>
</feature>
<name>A0ABY8Q939_9RHOB</name>
<dbReference type="RefSeq" id="WP_281468290.1">
    <property type="nucleotide sequence ID" value="NZ_CP124535.1"/>
</dbReference>
<protein>
    <submittedName>
        <fullName evidence="3">Uncharacterized protein</fullName>
    </submittedName>
</protein>
<gene>
    <name evidence="3" type="ORF">QF092_05230</name>
</gene>
<evidence type="ECO:0000256" key="1">
    <source>
        <dbReference type="SAM" id="MobiDB-lite"/>
    </source>
</evidence>
<proteinExistence type="predicted"/>
<feature type="chain" id="PRO_5047077280" evidence="2">
    <location>
        <begin position="28"/>
        <end position="153"/>
    </location>
</feature>
<evidence type="ECO:0000313" key="3">
    <source>
        <dbReference type="EMBL" id="WGV17209.1"/>
    </source>
</evidence>
<feature type="region of interest" description="Disordered" evidence="1">
    <location>
        <begin position="85"/>
        <end position="153"/>
    </location>
</feature>
<accession>A0ABY8Q939</accession>
<reference evidence="3 4" key="1">
    <citation type="submission" date="2023-04" db="EMBL/GenBank/DDBJ databases">
        <title>YMD61, complete Genome.</title>
        <authorList>
            <person name="Zhang J."/>
        </authorList>
    </citation>
    <scope>NUCLEOTIDE SEQUENCE [LARGE SCALE GENOMIC DNA]</scope>
    <source>
        <strain evidence="3 4">YMD61</strain>
    </source>
</reference>
<organism evidence="3 4">
    <name type="scientific">Fuscovulum ytuae</name>
    <dbReference type="NCBI Taxonomy" id="3042299"/>
    <lineage>
        <taxon>Bacteria</taxon>
        <taxon>Pseudomonadati</taxon>
        <taxon>Pseudomonadota</taxon>
        <taxon>Alphaproteobacteria</taxon>
        <taxon>Rhodobacterales</taxon>
        <taxon>Paracoccaceae</taxon>
        <taxon>Fuscovulum</taxon>
    </lineage>
</organism>
<evidence type="ECO:0000256" key="2">
    <source>
        <dbReference type="SAM" id="SignalP"/>
    </source>
</evidence>
<evidence type="ECO:0000313" key="4">
    <source>
        <dbReference type="Proteomes" id="UP001230978"/>
    </source>
</evidence>